<dbReference type="GO" id="GO:0005615">
    <property type="term" value="C:extracellular space"/>
    <property type="evidence" value="ECO:0007669"/>
    <property type="project" value="TreeGrafter"/>
</dbReference>
<feature type="chain" id="PRO_5034235789" description="C-type lectin domain-containing protein" evidence="7">
    <location>
        <begin position="23"/>
        <end position="242"/>
    </location>
</feature>
<proteinExistence type="predicted"/>
<dbReference type="InterPro" id="IPR001304">
    <property type="entry name" value="C-type_lectin-like"/>
</dbReference>
<evidence type="ECO:0000256" key="6">
    <source>
        <dbReference type="SAM" id="MobiDB-lite"/>
    </source>
</evidence>
<keyword evidence="10" id="KW-1185">Reference proteome</keyword>
<evidence type="ECO:0000313" key="9">
    <source>
        <dbReference type="Ensembl" id="ENSPCEP00000009587.1"/>
    </source>
</evidence>
<evidence type="ECO:0000256" key="2">
    <source>
        <dbReference type="ARBA" id="ARBA00022734"/>
    </source>
</evidence>
<dbReference type="Proteomes" id="UP000694393">
    <property type="component" value="Unplaced"/>
</dbReference>
<dbReference type="SUPFAM" id="SSF56436">
    <property type="entry name" value="C-type lectin-like"/>
    <property type="match status" value="1"/>
</dbReference>
<dbReference type="InterPro" id="IPR051077">
    <property type="entry name" value="Ca-dependent_lectin"/>
</dbReference>
<keyword evidence="5" id="KW-1015">Disulfide bond</keyword>
<dbReference type="GO" id="GO:0005771">
    <property type="term" value="C:multivesicular body"/>
    <property type="evidence" value="ECO:0007669"/>
    <property type="project" value="TreeGrafter"/>
</dbReference>
<feature type="compositionally biased region" description="Basic and acidic residues" evidence="6">
    <location>
        <begin position="82"/>
        <end position="91"/>
    </location>
</feature>
<dbReference type="InterPro" id="IPR016186">
    <property type="entry name" value="C-type_lectin-like/link_sf"/>
</dbReference>
<evidence type="ECO:0000256" key="7">
    <source>
        <dbReference type="SAM" id="SignalP"/>
    </source>
</evidence>
<feature type="compositionally biased region" description="Basic and acidic residues" evidence="6">
    <location>
        <begin position="51"/>
        <end position="63"/>
    </location>
</feature>
<keyword evidence="1 7" id="KW-0732">Signal</keyword>
<evidence type="ECO:0000256" key="3">
    <source>
        <dbReference type="ARBA" id="ARBA00022837"/>
    </source>
</evidence>
<dbReference type="InterPro" id="IPR008160">
    <property type="entry name" value="Collagen"/>
</dbReference>
<evidence type="ECO:0000256" key="4">
    <source>
        <dbReference type="ARBA" id="ARBA00023119"/>
    </source>
</evidence>
<accession>A0A8C8RTV0</accession>
<keyword evidence="2" id="KW-0430">Lectin</keyword>
<feature type="domain" description="C-type lectin" evidence="8">
    <location>
        <begin position="142"/>
        <end position="241"/>
    </location>
</feature>
<organism evidence="9 10">
    <name type="scientific">Pelusios castaneus</name>
    <name type="common">West African mud turtle</name>
    <dbReference type="NCBI Taxonomy" id="367368"/>
    <lineage>
        <taxon>Eukaryota</taxon>
        <taxon>Metazoa</taxon>
        <taxon>Chordata</taxon>
        <taxon>Craniata</taxon>
        <taxon>Vertebrata</taxon>
        <taxon>Euteleostomi</taxon>
        <taxon>Archelosauria</taxon>
        <taxon>Testudinata</taxon>
        <taxon>Testudines</taxon>
        <taxon>Pleurodira</taxon>
        <taxon>Pelomedusidae</taxon>
        <taxon>Pelusios</taxon>
    </lineage>
</organism>
<dbReference type="PROSITE" id="PS00615">
    <property type="entry name" value="C_TYPE_LECTIN_1"/>
    <property type="match status" value="1"/>
</dbReference>
<dbReference type="Gene3D" id="3.10.100.10">
    <property type="entry name" value="Mannose-Binding Protein A, subunit A"/>
    <property type="match status" value="1"/>
</dbReference>
<evidence type="ECO:0000313" key="10">
    <source>
        <dbReference type="Proteomes" id="UP000694393"/>
    </source>
</evidence>
<name>A0A8C8RTV0_9SAUR</name>
<sequence length="242" mass="25837">MLQLPIFNTFVLMFTLVTTSNSNPTSVVQKWEENACTLVVCGPAQAGLPGRDGKDGPKGEKGDNGLSGLPGLPGVDGAPGPKGERGERGPRGDGGGSGKQGTPFECMKNLNVLCFCVFLVQFVNAISAGEKIFIAIDSEADFETSKATCSQAGGLIASPRSSAENSAIQQIVIRHNKQAYLGINDIETEGMFKYLSGEVIGYSNWASREPNNEGTEDCVEIYADGKWNDKSCNDRRLIVCEF</sequence>
<dbReference type="Ensembl" id="ENSPCET00000009916.1">
    <property type="protein sequence ID" value="ENSPCEP00000009587.1"/>
    <property type="gene ID" value="ENSPCEG00000007639.1"/>
</dbReference>
<dbReference type="InterPro" id="IPR016187">
    <property type="entry name" value="CTDL_fold"/>
</dbReference>
<dbReference type="PANTHER" id="PTHR24024">
    <property type="entry name" value="PULMONARY SURFACTANT-ASSOCIATED PROTEIN A"/>
    <property type="match status" value="1"/>
</dbReference>
<reference evidence="9" key="1">
    <citation type="submission" date="2025-08" db="UniProtKB">
        <authorList>
            <consortium name="Ensembl"/>
        </authorList>
    </citation>
    <scope>IDENTIFICATION</scope>
</reference>
<reference evidence="9" key="2">
    <citation type="submission" date="2025-09" db="UniProtKB">
        <authorList>
            <consortium name="Ensembl"/>
        </authorList>
    </citation>
    <scope>IDENTIFICATION</scope>
</reference>
<dbReference type="AlphaFoldDB" id="A0A8C8RTV0"/>
<dbReference type="GO" id="GO:0030246">
    <property type="term" value="F:carbohydrate binding"/>
    <property type="evidence" value="ECO:0007669"/>
    <property type="project" value="UniProtKB-KW"/>
</dbReference>
<dbReference type="PROSITE" id="PS50041">
    <property type="entry name" value="C_TYPE_LECTIN_2"/>
    <property type="match status" value="1"/>
</dbReference>
<dbReference type="Pfam" id="PF00059">
    <property type="entry name" value="Lectin_C"/>
    <property type="match status" value="1"/>
</dbReference>
<keyword evidence="3" id="KW-0106">Calcium</keyword>
<evidence type="ECO:0000256" key="5">
    <source>
        <dbReference type="ARBA" id="ARBA00023157"/>
    </source>
</evidence>
<evidence type="ECO:0000256" key="1">
    <source>
        <dbReference type="ARBA" id="ARBA00022729"/>
    </source>
</evidence>
<feature type="signal peptide" evidence="7">
    <location>
        <begin position="1"/>
        <end position="22"/>
    </location>
</feature>
<dbReference type="InterPro" id="IPR018378">
    <property type="entry name" value="C-type_lectin_CS"/>
</dbReference>
<evidence type="ECO:0000259" key="8">
    <source>
        <dbReference type="PROSITE" id="PS50041"/>
    </source>
</evidence>
<dbReference type="SMART" id="SM00034">
    <property type="entry name" value="CLECT"/>
    <property type="match status" value="1"/>
</dbReference>
<protein>
    <recommendedName>
        <fullName evidence="8">C-type lectin domain-containing protein</fullName>
    </recommendedName>
</protein>
<dbReference type="Pfam" id="PF01391">
    <property type="entry name" value="Collagen"/>
    <property type="match status" value="1"/>
</dbReference>
<dbReference type="PANTHER" id="PTHR24024:SF15">
    <property type="entry name" value="PULMONARY SURFACTANT-ASSOCIATED PROTEIN D"/>
    <property type="match status" value="1"/>
</dbReference>
<dbReference type="FunFam" id="3.10.100.10:FF:000045">
    <property type="entry name" value="Pulmonary surfactant-associated protein D"/>
    <property type="match status" value="1"/>
</dbReference>
<feature type="region of interest" description="Disordered" evidence="6">
    <location>
        <begin position="48"/>
        <end position="100"/>
    </location>
</feature>
<keyword evidence="4" id="KW-0176">Collagen</keyword>
<dbReference type="GO" id="GO:0005581">
    <property type="term" value="C:collagen trimer"/>
    <property type="evidence" value="ECO:0007669"/>
    <property type="project" value="UniProtKB-KW"/>
</dbReference>